<organism evidence="3 4">
    <name type="scientific">Ilex paraguariensis</name>
    <name type="common">yerba mate</name>
    <dbReference type="NCBI Taxonomy" id="185542"/>
    <lineage>
        <taxon>Eukaryota</taxon>
        <taxon>Viridiplantae</taxon>
        <taxon>Streptophyta</taxon>
        <taxon>Embryophyta</taxon>
        <taxon>Tracheophyta</taxon>
        <taxon>Spermatophyta</taxon>
        <taxon>Magnoliopsida</taxon>
        <taxon>eudicotyledons</taxon>
        <taxon>Gunneridae</taxon>
        <taxon>Pentapetalae</taxon>
        <taxon>asterids</taxon>
        <taxon>campanulids</taxon>
        <taxon>Aquifoliales</taxon>
        <taxon>Aquifoliaceae</taxon>
        <taxon>Ilex</taxon>
    </lineage>
</organism>
<gene>
    <name evidence="3" type="ORF">ILEXP_LOCUS56888</name>
</gene>
<feature type="domain" description="BTB" evidence="2">
    <location>
        <begin position="123"/>
        <end position="223"/>
    </location>
</feature>
<name>A0ABC8UZF9_9AQUA</name>
<dbReference type="InterPro" id="IPR000210">
    <property type="entry name" value="BTB/POZ_dom"/>
</dbReference>
<evidence type="ECO:0000313" key="4">
    <source>
        <dbReference type="Proteomes" id="UP001642360"/>
    </source>
</evidence>
<dbReference type="InterPro" id="IPR045068">
    <property type="entry name" value="BACURD1-3"/>
</dbReference>
<dbReference type="PANTHER" id="PTHR11145:SF8">
    <property type="entry name" value="RE57120P"/>
    <property type="match status" value="1"/>
</dbReference>
<dbReference type="Pfam" id="PF02214">
    <property type="entry name" value="BTB_2"/>
    <property type="match status" value="1"/>
</dbReference>
<proteinExistence type="predicted"/>
<evidence type="ECO:0000256" key="1">
    <source>
        <dbReference type="ARBA" id="ARBA00004906"/>
    </source>
</evidence>
<reference evidence="3 4" key="1">
    <citation type="submission" date="2024-02" db="EMBL/GenBank/DDBJ databases">
        <authorList>
            <person name="Vignale AGUSTIN F."/>
            <person name="Sosa J E."/>
            <person name="Modenutti C."/>
        </authorList>
    </citation>
    <scope>NUCLEOTIDE SEQUENCE [LARGE SCALE GENOMIC DNA]</scope>
</reference>
<sequence>MTARGYNMNRIPTYEITFLNPLPPELTCKDGTLAIEVAYAFHRLEPTTMTTGPLLHLIYTRGTPLGFNLPEFKSMAPLQRKLAQIKSNGQAPLCSIQALHLYSLPFMENGNYNLTTLSSHPNDRIKLNVGGKLFETTVSTLRSSAPDSLLSALSNRPVHDSTNPVFIDRDPDIFSVLLSLLRSNRLPSTSQRFTKQELVDEAIYYGIESQLKSALSPCQLNGIDSSLFTTITPTSDGVVSDFNAIDSDGSAWIAHGGQISIYDWNLSHAGTVRTHWDYISSVRRIRPQIAVIGSEFESGLHFYNLSNGRRVGSAEWTDSSDPRIYQSRVVAIADSVDSVFASFSCHHRENCVLIVDKSTTKIVSEIGRQSGNSAKNIVAGKLTYLPEINVLVGTAVTSGAFGYAGYIRLWDPRSGEVVWETNEPGSGRSSRFGDPFADVDVDKQELTLFKVCSKSGDLAVADLRKLNDDPWVYLRDKNPSMRNIGGGCNAVIHCYRKQVFVGREGELEVWSRVEERENCSQREKNELFEELYRRNYMDKEGDSERGIIKKIEGGGDRLFVSREEVEGIEVWQSSNISGVVSAKDEF</sequence>
<dbReference type="Proteomes" id="UP001642360">
    <property type="component" value="Unassembled WGS sequence"/>
</dbReference>
<dbReference type="PANTHER" id="PTHR11145">
    <property type="entry name" value="BTB/POZ DOMAIN-CONTAINING ADAPTER FOR CUL3-MEDIATED RHOA DEGRADATION PROTEIN FAMILY MEMBER"/>
    <property type="match status" value="1"/>
</dbReference>
<accession>A0ABC8UZF9</accession>
<dbReference type="SUPFAM" id="SSF50969">
    <property type="entry name" value="YVTN repeat-like/Quinoprotein amine dehydrogenase"/>
    <property type="match status" value="1"/>
</dbReference>
<comment type="pathway">
    <text evidence="1">Protein modification; protein ubiquitination.</text>
</comment>
<evidence type="ECO:0000313" key="3">
    <source>
        <dbReference type="EMBL" id="CAK9186399.1"/>
    </source>
</evidence>
<comment type="caution">
    <text evidence="3">The sequence shown here is derived from an EMBL/GenBank/DDBJ whole genome shotgun (WGS) entry which is preliminary data.</text>
</comment>
<dbReference type="CDD" id="cd18316">
    <property type="entry name" value="BTB_POZ_KCTD-like"/>
    <property type="match status" value="1"/>
</dbReference>
<dbReference type="Gene3D" id="3.30.710.10">
    <property type="entry name" value="Potassium Channel Kv1.1, Chain A"/>
    <property type="match status" value="1"/>
</dbReference>
<dbReference type="InterPro" id="IPR003131">
    <property type="entry name" value="T1-type_BTB"/>
</dbReference>
<dbReference type="InterPro" id="IPR057441">
    <property type="entry name" value="Beta_prop_At2g24240"/>
</dbReference>
<keyword evidence="4" id="KW-1185">Reference proteome</keyword>
<dbReference type="Pfam" id="PF25279">
    <property type="entry name" value="Beta_prop_At2g24240"/>
    <property type="match status" value="1"/>
</dbReference>
<evidence type="ECO:0000259" key="2">
    <source>
        <dbReference type="SMART" id="SM00225"/>
    </source>
</evidence>
<dbReference type="InterPro" id="IPR011333">
    <property type="entry name" value="SKP1/BTB/POZ_sf"/>
</dbReference>
<protein>
    <recommendedName>
        <fullName evidence="2">BTB domain-containing protein</fullName>
    </recommendedName>
</protein>
<dbReference type="SMART" id="SM00225">
    <property type="entry name" value="BTB"/>
    <property type="match status" value="1"/>
</dbReference>
<dbReference type="EMBL" id="CAUOFW020009569">
    <property type="protein sequence ID" value="CAK9186399.1"/>
    <property type="molecule type" value="Genomic_DNA"/>
</dbReference>
<dbReference type="SUPFAM" id="SSF54695">
    <property type="entry name" value="POZ domain"/>
    <property type="match status" value="1"/>
</dbReference>
<dbReference type="AlphaFoldDB" id="A0ABC8UZF9"/>
<dbReference type="InterPro" id="IPR011044">
    <property type="entry name" value="Quino_amine_DH_bsu"/>
</dbReference>